<protein>
    <recommendedName>
        <fullName evidence="1">HTH psq-type domain-containing protein</fullName>
    </recommendedName>
</protein>
<proteinExistence type="predicted"/>
<sequence>MSGSKCKSSGDVAGTAKKCQVITVETKVKIIERVEQGEKIVDITHSCNMNRSTIGTILKNKDKIMERVKS</sequence>
<organism evidence="2 3">
    <name type="scientific">Sousa chinensis</name>
    <name type="common">Indo-pacific humpbacked dolphin</name>
    <name type="synonym">Steno chinensis</name>
    <dbReference type="NCBI Taxonomy" id="103600"/>
    <lineage>
        <taxon>Eukaryota</taxon>
        <taxon>Metazoa</taxon>
        <taxon>Chordata</taxon>
        <taxon>Craniata</taxon>
        <taxon>Vertebrata</taxon>
        <taxon>Euteleostomi</taxon>
        <taxon>Mammalia</taxon>
        <taxon>Eutheria</taxon>
        <taxon>Laurasiatheria</taxon>
        <taxon>Artiodactyla</taxon>
        <taxon>Whippomorpha</taxon>
        <taxon>Cetacea</taxon>
        <taxon>Odontoceti</taxon>
        <taxon>Delphinidae</taxon>
        <taxon>Sousa</taxon>
    </lineage>
</organism>
<dbReference type="GO" id="GO:0003677">
    <property type="term" value="F:DNA binding"/>
    <property type="evidence" value="ECO:0007669"/>
    <property type="project" value="InterPro"/>
</dbReference>
<dbReference type="AlphaFoldDB" id="A0A484GWA0"/>
<feature type="domain" description="HTH psq-type" evidence="1">
    <location>
        <begin position="18"/>
        <end position="65"/>
    </location>
</feature>
<comment type="caution">
    <text evidence="2">The sequence shown here is derived from an EMBL/GenBank/DDBJ whole genome shotgun (WGS) entry which is preliminary data.</text>
</comment>
<dbReference type="Proteomes" id="UP000295264">
    <property type="component" value="Unassembled WGS sequence"/>
</dbReference>
<feature type="non-terminal residue" evidence="2">
    <location>
        <position position="70"/>
    </location>
</feature>
<evidence type="ECO:0000313" key="2">
    <source>
        <dbReference type="EMBL" id="TEA39858.1"/>
    </source>
</evidence>
<name>A0A484GWA0_SOUCH</name>
<gene>
    <name evidence="2" type="ORF">DBR06_SOUSAS4610103</name>
</gene>
<evidence type="ECO:0000313" key="3">
    <source>
        <dbReference type="Proteomes" id="UP000295264"/>
    </source>
</evidence>
<dbReference type="Gene3D" id="1.10.10.60">
    <property type="entry name" value="Homeodomain-like"/>
    <property type="match status" value="1"/>
</dbReference>
<dbReference type="InterPro" id="IPR007889">
    <property type="entry name" value="HTH_Psq"/>
</dbReference>
<dbReference type="EMBL" id="QWLN02003564">
    <property type="protein sequence ID" value="TEA39858.1"/>
    <property type="molecule type" value="Genomic_DNA"/>
</dbReference>
<accession>A0A484GWA0</accession>
<reference evidence="2 3" key="1">
    <citation type="journal article" date="2018" name="Genomics">
        <title>Molecular footprints of inshore aquatic adaptation in Indo-Pacific humpback dolphin (Sousa chinensis).</title>
        <authorList>
            <person name="Ming Y."/>
            <person name="Jian J."/>
            <person name="Yu F."/>
            <person name="Yu X."/>
            <person name="Wang J."/>
            <person name="Liu W."/>
        </authorList>
    </citation>
    <scope>NUCLEOTIDE SEQUENCE [LARGE SCALE GENOMIC DNA]</scope>
    <source>
        <strain evidence="2">MY-2018</strain>
        <tissue evidence="2">Skin</tissue>
    </source>
</reference>
<dbReference type="SUPFAM" id="SSF46689">
    <property type="entry name" value="Homeodomain-like"/>
    <property type="match status" value="1"/>
</dbReference>
<keyword evidence="3" id="KW-1185">Reference proteome</keyword>
<dbReference type="InterPro" id="IPR009057">
    <property type="entry name" value="Homeodomain-like_sf"/>
</dbReference>
<evidence type="ECO:0000259" key="1">
    <source>
        <dbReference type="Pfam" id="PF04218"/>
    </source>
</evidence>
<dbReference type="Pfam" id="PF04218">
    <property type="entry name" value="CENP-B_N"/>
    <property type="match status" value="1"/>
</dbReference>